<comment type="similarity">
    <text evidence="1 3">Belongs to the D-isomer specific 2-hydroxyacid dehydrogenase family.</text>
</comment>
<dbReference type="Pfam" id="PF02826">
    <property type="entry name" value="2-Hacid_dh_C"/>
    <property type="match status" value="1"/>
</dbReference>
<dbReference type="AlphaFoldDB" id="A0A099EU51"/>
<dbReference type="Gene3D" id="3.40.50.720">
    <property type="entry name" value="NAD(P)-binding Rossmann-like Domain"/>
    <property type="match status" value="2"/>
</dbReference>
<dbReference type="CDD" id="cd12157">
    <property type="entry name" value="PTDH"/>
    <property type="match status" value="1"/>
</dbReference>
<evidence type="ECO:0000313" key="7">
    <source>
        <dbReference type="EMBL" id="SFA62689.1"/>
    </source>
</evidence>
<evidence type="ECO:0000313" key="8">
    <source>
        <dbReference type="Proteomes" id="UP000029846"/>
    </source>
</evidence>
<protein>
    <submittedName>
        <fullName evidence="6">2-hydroxyacid dehydrogenase</fullName>
    </submittedName>
    <submittedName>
        <fullName evidence="7">Phosphonate dehydrogenase</fullName>
    </submittedName>
</protein>
<dbReference type="GO" id="GO:0051287">
    <property type="term" value="F:NAD binding"/>
    <property type="evidence" value="ECO:0007669"/>
    <property type="project" value="InterPro"/>
</dbReference>
<dbReference type="Proteomes" id="UP000029846">
    <property type="component" value="Unassembled WGS sequence"/>
</dbReference>
<dbReference type="PROSITE" id="PS00065">
    <property type="entry name" value="D_2_HYDROXYACID_DH_1"/>
    <property type="match status" value="1"/>
</dbReference>
<dbReference type="InterPro" id="IPR036291">
    <property type="entry name" value="NAD(P)-bd_dom_sf"/>
</dbReference>
<evidence type="ECO:0000256" key="1">
    <source>
        <dbReference type="ARBA" id="ARBA00005854"/>
    </source>
</evidence>
<dbReference type="OrthoDB" id="9793626at2"/>
<evidence type="ECO:0000256" key="3">
    <source>
        <dbReference type="RuleBase" id="RU003719"/>
    </source>
</evidence>
<reference evidence="7 9" key="3">
    <citation type="submission" date="2016-10" db="EMBL/GenBank/DDBJ databases">
        <authorList>
            <person name="de Groot N.N."/>
        </authorList>
    </citation>
    <scope>NUCLEOTIDE SEQUENCE [LARGE SCALE GENOMIC DNA]</scope>
    <source>
        <strain evidence="7 9">CGMCC 1.6117</strain>
    </source>
</reference>
<name>A0A099EU51_9RHOB</name>
<dbReference type="EMBL" id="FOJO01000058">
    <property type="protein sequence ID" value="SFA62689.1"/>
    <property type="molecule type" value="Genomic_DNA"/>
</dbReference>
<gene>
    <name evidence="6" type="ORF">IT41_19230</name>
    <name evidence="7" type="ORF">SAMN04487972_1582</name>
</gene>
<dbReference type="InterPro" id="IPR029752">
    <property type="entry name" value="D-isomer_DH_CS1"/>
</dbReference>
<dbReference type="SUPFAM" id="SSF51735">
    <property type="entry name" value="NAD(P)-binding Rossmann-fold domains"/>
    <property type="match status" value="1"/>
</dbReference>
<dbReference type="InterPro" id="IPR006139">
    <property type="entry name" value="D-isomer_2_OHA_DH_cat_dom"/>
</dbReference>
<dbReference type="GO" id="GO:0008465">
    <property type="term" value="F:hydroxypyruvate reductase (NADH) activity"/>
    <property type="evidence" value="ECO:0007669"/>
    <property type="project" value="TreeGrafter"/>
</dbReference>
<organism evidence="6 8">
    <name type="scientific">Paracoccus halophilus</name>
    <dbReference type="NCBI Taxonomy" id="376733"/>
    <lineage>
        <taxon>Bacteria</taxon>
        <taxon>Pseudomonadati</taxon>
        <taxon>Pseudomonadota</taxon>
        <taxon>Alphaproteobacteria</taxon>
        <taxon>Rhodobacterales</taxon>
        <taxon>Paracoccaceae</taxon>
        <taxon>Paracoccus</taxon>
    </lineage>
</organism>
<reference evidence="6 8" key="1">
    <citation type="submission" date="2014-09" db="EMBL/GenBank/DDBJ databases">
        <authorList>
            <person name="McGinnis J.M."/>
            <person name="Wolfgang W.J."/>
        </authorList>
    </citation>
    <scope>NUCLEOTIDE SEQUENCE [LARGE SCALE GENOMIC DNA]</scope>
    <source>
        <strain evidence="6 8">JCM 14014</strain>
    </source>
</reference>
<feature type="domain" description="D-isomer specific 2-hydroxyacid dehydrogenase NAD-binding" evidence="5">
    <location>
        <begin position="109"/>
        <end position="294"/>
    </location>
</feature>
<dbReference type="PROSITE" id="PS00671">
    <property type="entry name" value="D_2_HYDROXYACID_DH_3"/>
    <property type="match status" value="1"/>
</dbReference>
<dbReference type="Proteomes" id="UP000182312">
    <property type="component" value="Unassembled WGS sequence"/>
</dbReference>
<evidence type="ECO:0000313" key="9">
    <source>
        <dbReference type="Proteomes" id="UP000182312"/>
    </source>
</evidence>
<evidence type="ECO:0000259" key="5">
    <source>
        <dbReference type="Pfam" id="PF02826"/>
    </source>
</evidence>
<dbReference type="SUPFAM" id="SSF52283">
    <property type="entry name" value="Formate/glycerate dehydrogenase catalytic domain-like"/>
    <property type="match status" value="1"/>
</dbReference>
<dbReference type="InterPro" id="IPR006140">
    <property type="entry name" value="D-isomer_DH_NAD-bd"/>
</dbReference>
<dbReference type="RefSeq" id="WP_036744164.1">
    <property type="nucleotide sequence ID" value="NZ_FOJO01000058.1"/>
</dbReference>
<dbReference type="EMBL" id="JRKN01000058">
    <property type="protein sequence ID" value="KGJ01809.1"/>
    <property type="molecule type" value="Genomic_DNA"/>
</dbReference>
<dbReference type="GO" id="GO:0005829">
    <property type="term" value="C:cytosol"/>
    <property type="evidence" value="ECO:0007669"/>
    <property type="project" value="TreeGrafter"/>
</dbReference>
<reference evidence="6 8" key="2">
    <citation type="submission" date="2014-10" db="EMBL/GenBank/DDBJ databases">
        <title>Paracoccus sanguinis sp. nov., isolated from clinical specimens of New York State patients.</title>
        <authorList>
            <person name="Mingle L.A."/>
            <person name="Cole J.A."/>
            <person name="Lapierre P."/>
            <person name="Musser K.A."/>
        </authorList>
    </citation>
    <scope>NUCLEOTIDE SEQUENCE [LARGE SCALE GENOMIC DNA]</scope>
    <source>
        <strain evidence="6 8">JCM 14014</strain>
    </source>
</reference>
<feature type="domain" description="D-isomer specific 2-hydroxyacid dehydrogenase catalytic" evidence="4">
    <location>
        <begin position="5"/>
        <end position="326"/>
    </location>
</feature>
<dbReference type="PANTHER" id="PTHR10996:SF257">
    <property type="entry name" value="GLYOXYLATE REDUCTASE 1"/>
    <property type="match status" value="1"/>
</dbReference>
<keyword evidence="8" id="KW-1185">Reference proteome</keyword>
<sequence>MLPKIVITHKVHDEILTKLAPYARVSVNESDDTWAHDRLLAELSDATAMMAFMPDRIDATVLSHAPSLRLVACALKGFDNFDVAACTARGVHVSIVSDLLTDPTAELTIGLMIGLGRHILPGDEAVRIGYKGWRPRFYGVGLKGAAVGILGMGAIGKSIAERLTGFGTQVSYWDRRELGSDDEERLKVTFTDFERLLSTSDFVVCALPLANDTQHLLGALEVAKMRKGTLLINPSRGSVVDEGAVVAALEAGHLAGYAADVYEMEDWARPDRPEAVHPGLVQRRTDTLLTPHIGSAVTKTRLAIEHEAADNIIDLLEGRRPRAAINEPASVL</sequence>
<dbReference type="eggNOG" id="COG1052">
    <property type="taxonomic scope" value="Bacteria"/>
</dbReference>
<dbReference type="STRING" id="376733.SAMN04487972_1582"/>
<dbReference type="GO" id="GO:0030267">
    <property type="term" value="F:glyoxylate reductase (NADPH) activity"/>
    <property type="evidence" value="ECO:0007669"/>
    <property type="project" value="TreeGrafter"/>
</dbReference>
<dbReference type="InterPro" id="IPR050223">
    <property type="entry name" value="D-isomer_2-hydroxyacid_DH"/>
</dbReference>
<evidence type="ECO:0000313" key="6">
    <source>
        <dbReference type="EMBL" id="KGJ01809.1"/>
    </source>
</evidence>
<proteinExistence type="inferred from homology"/>
<keyword evidence="2 3" id="KW-0560">Oxidoreductase</keyword>
<dbReference type="InterPro" id="IPR029753">
    <property type="entry name" value="D-isomer_DH_CS"/>
</dbReference>
<dbReference type="Pfam" id="PF00389">
    <property type="entry name" value="2-Hacid_dh"/>
    <property type="match status" value="1"/>
</dbReference>
<evidence type="ECO:0000256" key="2">
    <source>
        <dbReference type="ARBA" id="ARBA00023002"/>
    </source>
</evidence>
<accession>A0A099EU51</accession>
<evidence type="ECO:0000259" key="4">
    <source>
        <dbReference type="Pfam" id="PF00389"/>
    </source>
</evidence>
<dbReference type="PANTHER" id="PTHR10996">
    <property type="entry name" value="2-HYDROXYACID DEHYDROGENASE-RELATED"/>
    <property type="match status" value="1"/>
</dbReference>